<keyword evidence="6" id="KW-1000">Mitochondrion outer membrane</keyword>
<evidence type="ECO:0000256" key="4">
    <source>
        <dbReference type="ARBA" id="ARBA00022452"/>
    </source>
</evidence>
<dbReference type="Gene3D" id="2.40.160.10">
    <property type="entry name" value="Porin"/>
    <property type="match status" value="1"/>
</dbReference>
<comment type="caution">
    <text evidence="12">The sequence shown here is derived from an EMBL/GenBank/DDBJ whole genome shotgun (WGS) entry which is preliminary data.</text>
</comment>
<comment type="similarity">
    <text evidence="2">Belongs to the eukaryotic mitochondrial porin family.</text>
</comment>
<dbReference type="InterPro" id="IPR027246">
    <property type="entry name" value="Porin_Euk/Tom40"/>
</dbReference>
<sequence length="286" mass="30504">MPFIPPSYSDVGKPANDLFGKDFPVGSAKLEVNTTTPNGIKFTVNGNKDNKSGAIASDIKAKYTDKSKGLTFTETWTTSNVLGAQLELVDSIAPGVKLDLNASLLPEKGTKNAKAGVEYKQEYVFTRSSLDLFKGPTLFGDAVVGSNGFVAGADVAYDVSEAKVTKYGAVLGYIAPLYSVSLLSANKFTLFTASYHQKVNSDVEAGARAIWNKALPNSNVSIEVGTKVVVDKNAFFKAKIDNQGRLGLGFTHTLRDGIKFAVGGLFDTTRLNADVHKVGLQLTFEG</sequence>
<keyword evidence="3" id="KW-0813">Transport</keyword>
<name>A0AAD5UIB7_9FUNG</name>
<evidence type="ECO:0000256" key="6">
    <source>
        <dbReference type="ARBA" id="ARBA00022787"/>
    </source>
</evidence>
<keyword evidence="8" id="KW-0626">Porin</keyword>
<evidence type="ECO:0000256" key="3">
    <source>
        <dbReference type="ARBA" id="ARBA00022448"/>
    </source>
</evidence>
<dbReference type="FunFam" id="2.40.160.10:FF:000012">
    <property type="entry name" value="Voltage-dependent anion-selective channel"/>
    <property type="match status" value="1"/>
</dbReference>
<accession>A0AAD5UIB7</accession>
<evidence type="ECO:0000313" key="12">
    <source>
        <dbReference type="EMBL" id="KAJ3256545.1"/>
    </source>
</evidence>
<dbReference type="EMBL" id="JADGKB010000100">
    <property type="protein sequence ID" value="KAJ3253801.1"/>
    <property type="molecule type" value="Genomic_DNA"/>
</dbReference>
<dbReference type="AlphaFoldDB" id="A0AAD5UIB7"/>
<evidence type="ECO:0000256" key="10">
    <source>
        <dbReference type="ARBA" id="ARBA00023136"/>
    </source>
</evidence>
<reference evidence="12" key="1">
    <citation type="submission" date="2020-05" db="EMBL/GenBank/DDBJ databases">
        <title>Phylogenomic resolution of chytrid fungi.</title>
        <authorList>
            <person name="Stajich J.E."/>
            <person name="Amses K."/>
            <person name="Simmons R."/>
            <person name="Seto K."/>
            <person name="Myers J."/>
            <person name="Bonds A."/>
            <person name="Quandt C.A."/>
            <person name="Barry K."/>
            <person name="Liu P."/>
            <person name="Grigoriev I."/>
            <person name="Longcore J.E."/>
            <person name="James T.Y."/>
        </authorList>
    </citation>
    <scope>NUCLEOTIDE SEQUENCE</scope>
    <source>
        <strain evidence="12">PLAUS21</strain>
    </source>
</reference>
<evidence type="ECO:0000256" key="8">
    <source>
        <dbReference type="ARBA" id="ARBA00023114"/>
    </source>
</evidence>
<evidence type="ECO:0000256" key="9">
    <source>
        <dbReference type="ARBA" id="ARBA00023128"/>
    </source>
</evidence>
<keyword evidence="10" id="KW-0472">Membrane</keyword>
<evidence type="ECO:0000256" key="7">
    <source>
        <dbReference type="ARBA" id="ARBA00023065"/>
    </source>
</evidence>
<dbReference type="EMBL" id="JADGKB010000049">
    <property type="protein sequence ID" value="KAJ3256545.1"/>
    <property type="molecule type" value="Genomic_DNA"/>
</dbReference>
<evidence type="ECO:0000313" key="11">
    <source>
        <dbReference type="EMBL" id="KAJ3253801.1"/>
    </source>
</evidence>
<keyword evidence="4" id="KW-1134">Transmembrane beta strand</keyword>
<dbReference type="PANTHER" id="PTHR11743">
    <property type="entry name" value="VOLTAGE-DEPENDENT ANION-SELECTIVE CHANNEL"/>
    <property type="match status" value="1"/>
</dbReference>
<dbReference type="GO" id="GO:0046930">
    <property type="term" value="C:pore complex"/>
    <property type="evidence" value="ECO:0007669"/>
    <property type="project" value="UniProtKB-KW"/>
</dbReference>
<keyword evidence="9" id="KW-0496">Mitochondrion</keyword>
<evidence type="ECO:0000256" key="5">
    <source>
        <dbReference type="ARBA" id="ARBA00022692"/>
    </source>
</evidence>
<evidence type="ECO:0000256" key="2">
    <source>
        <dbReference type="ARBA" id="ARBA00007780"/>
    </source>
</evidence>
<proteinExistence type="inferred from homology"/>
<gene>
    <name evidence="12" type="primary">POR1_2</name>
    <name evidence="11" type="synonym">POR1_1</name>
    <name evidence="11" type="ORF">HK103_000325</name>
    <name evidence="12" type="ORF">HK103_005288</name>
</gene>
<dbReference type="CDD" id="cd07306">
    <property type="entry name" value="Porin3_VDAC"/>
    <property type="match status" value="1"/>
</dbReference>
<evidence type="ECO:0000256" key="1">
    <source>
        <dbReference type="ARBA" id="ARBA00004294"/>
    </source>
</evidence>
<evidence type="ECO:0000313" key="13">
    <source>
        <dbReference type="Proteomes" id="UP001210925"/>
    </source>
</evidence>
<dbReference type="PANTHER" id="PTHR11743:SF70">
    <property type="entry name" value="GH26960P-RELATED"/>
    <property type="match status" value="1"/>
</dbReference>
<protein>
    <submittedName>
        <fullName evidence="12">Mitochondrial porin</fullName>
    </submittedName>
</protein>
<dbReference type="GO" id="GO:0015288">
    <property type="term" value="F:porin activity"/>
    <property type="evidence" value="ECO:0007669"/>
    <property type="project" value="UniProtKB-KW"/>
</dbReference>
<organism evidence="12 13">
    <name type="scientific">Boothiomyces macroporosus</name>
    <dbReference type="NCBI Taxonomy" id="261099"/>
    <lineage>
        <taxon>Eukaryota</taxon>
        <taxon>Fungi</taxon>
        <taxon>Fungi incertae sedis</taxon>
        <taxon>Chytridiomycota</taxon>
        <taxon>Chytridiomycota incertae sedis</taxon>
        <taxon>Chytridiomycetes</taxon>
        <taxon>Rhizophydiales</taxon>
        <taxon>Terramycetaceae</taxon>
        <taxon>Boothiomyces</taxon>
    </lineage>
</organism>
<comment type="subcellular location">
    <subcellularLocation>
        <location evidence="1">Mitochondrion outer membrane</location>
    </subcellularLocation>
</comment>
<keyword evidence="5" id="KW-0812">Transmembrane</keyword>
<dbReference type="Proteomes" id="UP001210925">
    <property type="component" value="Unassembled WGS sequence"/>
</dbReference>
<dbReference type="Pfam" id="PF01459">
    <property type="entry name" value="Porin_3"/>
    <property type="match status" value="1"/>
</dbReference>
<dbReference type="InterPro" id="IPR023614">
    <property type="entry name" value="Porin_dom_sf"/>
</dbReference>
<dbReference type="GO" id="GO:0008308">
    <property type="term" value="F:voltage-gated monoatomic anion channel activity"/>
    <property type="evidence" value="ECO:0007669"/>
    <property type="project" value="InterPro"/>
</dbReference>
<dbReference type="PRINTS" id="PR00185">
    <property type="entry name" value="EUKARYTPORIN"/>
</dbReference>
<keyword evidence="13" id="KW-1185">Reference proteome</keyword>
<keyword evidence="7" id="KW-0406">Ion transport</keyword>
<dbReference type="GO" id="GO:0005741">
    <property type="term" value="C:mitochondrial outer membrane"/>
    <property type="evidence" value="ECO:0007669"/>
    <property type="project" value="UniProtKB-SubCell"/>
</dbReference>
<dbReference type="InterPro" id="IPR001925">
    <property type="entry name" value="Porin_Euk"/>
</dbReference>